<dbReference type="GO" id="GO:0019901">
    <property type="term" value="F:protein kinase binding"/>
    <property type="evidence" value="ECO:0007669"/>
    <property type="project" value="InterPro"/>
</dbReference>
<dbReference type="GO" id="GO:1903599">
    <property type="term" value="P:positive regulation of autophagy of mitochondrion"/>
    <property type="evidence" value="ECO:0007669"/>
    <property type="project" value="TreeGrafter"/>
</dbReference>
<dbReference type="KEGG" id="ovi:T265_13928"/>
<dbReference type="GeneID" id="20328095"/>
<evidence type="ECO:0000313" key="3">
    <source>
        <dbReference type="EMBL" id="KER26809.1"/>
    </source>
</evidence>
<gene>
    <name evidence="3" type="ORF">T265_13928</name>
</gene>
<dbReference type="RefSeq" id="XP_009169460.1">
    <property type="nucleotide sequence ID" value="XM_009171196.1"/>
</dbReference>
<dbReference type="Gene3D" id="3.40.1000.30">
    <property type="match status" value="1"/>
</dbReference>
<dbReference type="Pfam" id="PF00646">
    <property type="entry name" value="F-box"/>
    <property type="match status" value="1"/>
</dbReference>
<evidence type="ECO:0000313" key="4">
    <source>
        <dbReference type="Proteomes" id="UP000054324"/>
    </source>
</evidence>
<dbReference type="CDD" id="cd09917">
    <property type="entry name" value="F-box_SF"/>
    <property type="match status" value="1"/>
</dbReference>
<dbReference type="Proteomes" id="UP000054324">
    <property type="component" value="Unassembled WGS sequence"/>
</dbReference>
<dbReference type="InterPro" id="IPR047118">
    <property type="entry name" value="Fbxo7"/>
</dbReference>
<dbReference type="EMBL" id="KL596738">
    <property type="protein sequence ID" value="KER26809.1"/>
    <property type="molecule type" value="Genomic_DNA"/>
</dbReference>
<organism evidence="3 4">
    <name type="scientific">Opisthorchis viverrini</name>
    <name type="common">Southeast Asian liver fluke</name>
    <dbReference type="NCBI Taxonomy" id="6198"/>
    <lineage>
        <taxon>Eukaryota</taxon>
        <taxon>Metazoa</taxon>
        <taxon>Spiralia</taxon>
        <taxon>Lophotrochozoa</taxon>
        <taxon>Platyhelminthes</taxon>
        <taxon>Trematoda</taxon>
        <taxon>Digenea</taxon>
        <taxon>Opisthorchiida</taxon>
        <taxon>Opisthorchiata</taxon>
        <taxon>Opisthorchiidae</taxon>
        <taxon>Opisthorchis</taxon>
    </lineage>
</organism>
<name>A0A075AEK4_OPIVI</name>
<dbReference type="InterPro" id="IPR036047">
    <property type="entry name" value="F-box-like_dom_sf"/>
</dbReference>
<dbReference type="AlphaFoldDB" id="A0A075AEK4"/>
<feature type="region of interest" description="Disordered" evidence="1">
    <location>
        <begin position="325"/>
        <end position="355"/>
    </location>
</feature>
<proteinExistence type="predicted"/>
<evidence type="ECO:0000259" key="2">
    <source>
        <dbReference type="PROSITE" id="PS50181"/>
    </source>
</evidence>
<dbReference type="CTD" id="20328095"/>
<dbReference type="InterPro" id="IPR001810">
    <property type="entry name" value="F-box_dom"/>
</dbReference>
<protein>
    <recommendedName>
        <fullName evidence="2">F-box domain-containing protein</fullName>
    </recommendedName>
</protein>
<sequence length="507" mass="56986">MKIRFKFRNRFHVHEISAEDAHVIDLLRLLCKCFFSPSGRTNLYHSPNVQISLNAKDFIGLAESDVPISTVGIVNGDIVYVQSLELLDDIRHSMEHELFTSVDALCNRVSLANHNVLSLFVLPVYLCANEKKLQVLYVLCDHRVDQSSNELVDVVNLASTALRLRFVYASTPEIHITFTVYTVGNLICMAASCKEAQLARQLILSLRDYLVVSALGQQVIPTPSFLFKNLQLLSNRIKDELIEPMLVNIHAELGMPERIMLTNLPFEILTRILLYLPLSTLGKLMLCNSFLYQQIKSCAPVWRALLATLNAKKQPLLNAALTRQLRMQQQRQQPPAESNGEPASEPNESNTQNDIAPIEVPSNVEDLSVDESPGHPTLSYEVGCDIRIASASITACYRTSLINKQFVIHSLAHEISGLRFAPKPPPSAWSIRSAYIHSLNLTCHPKEARGLRYYQVVRTWTRSFEMRSLGPNHKPFGRQFRALTNGLSVPYTISSHLACLPHGQLLD</sequence>
<accession>A0A075AEK4</accession>
<evidence type="ECO:0000256" key="1">
    <source>
        <dbReference type="SAM" id="MobiDB-lite"/>
    </source>
</evidence>
<dbReference type="PANTHER" id="PTHR15537">
    <property type="entry name" value="F-BOX ONLY PROTEIN 7"/>
    <property type="match status" value="1"/>
</dbReference>
<feature type="domain" description="F-box" evidence="2">
    <location>
        <begin position="258"/>
        <end position="305"/>
    </location>
</feature>
<dbReference type="SUPFAM" id="SSF81383">
    <property type="entry name" value="F-box domain"/>
    <property type="match status" value="1"/>
</dbReference>
<dbReference type="OrthoDB" id="6249806at2759"/>
<reference evidence="3 4" key="1">
    <citation type="submission" date="2013-11" db="EMBL/GenBank/DDBJ databases">
        <title>Opisthorchis viverrini - life in the bile duct.</title>
        <authorList>
            <person name="Young N.D."/>
            <person name="Nagarajan N."/>
            <person name="Lin S.J."/>
            <person name="Korhonen P.K."/>
            <person name="Jex A.R."/>
            <person name="Hall R.S."/>
            <person name="Safavi-Hemami H."/>
            <person name="Kaewkong W."/>
            <person name="Bertrand D."/>
            <person name="Gao S."/>
            <person name="Seet Q."/>
            <person name="Wongkham S."/>
            <person name="Teh B.T."/>
            <person name="Wongkham C."/>
            <person name="Intapan P.M."/>
            <person name="Maleewong W."/>
            <person name="Yang X."/>
            <person name="Hu M."/>
            <person name="Wang Z."/>
            <person name="Hofmann A."/>
            <person name="Sternberg P.W."/>
            <person name="Tan P."/>
            <person name="Wang J."/>
            <person name="Gasser R.B."/>
        </authorList>
    </citation>
    <scope>NUCLEOTIDE SEQUENCE [LARGE SCALE GENOMIC DNA]</scope>
</reference>
<dbReference type="PROSITE" id="PS50181">
    <property type="entry name" value="FBOX"/>
    <property type="match status" value="1"/>
</dbReference>
<dbReference type="PANTHER" id="PTHR15537:SF2">
    <property type="entry name" value="F-BOX ONLY PROTEIN 7"/>
    <property type="match status" value="1"/>
</dbReference>
<keyword evidence="4" id="KW-1185">Reference proteome</keyword>